<comment type="cofactor">
    <cofactor evidence="1 9">
        <name>Zn(2+)</name>
        <dbReference type="ChEBI" id="CHEBI:29105"/>
    </cofactor>
</comment>
<evidence type="ECO:0000256" key="2">
    <source>
        <dbReference type="ARBA" id="ARBA00008072"/>
    </source>
</evidence>
<keyword evidence="5 9" id="KW-0862">Zinc</keyword>
<reference evidence="11 12" key="1">
    <citation type="submission" date="2014-06" db="EMBL/GenBank/DDBJ databases">
        <title>Saccharopolyspora rectivirgula DSM-43113 Genome sequencing.</title>
        <authorList>
            <person name="Barrera C."/>
            <person name="Millon L."/>
            <person name="Rognon B."/>
            <person name="Zaugg C."/>
            <person name="Monod M."/>
        </authorList>
    </citation>
    <scope>NUCLEOTIDE SEQUENCE [LARGE SCALE GENOMIC DNA]</scope>
    <source>
        <strain evidence="11 12">DSM 43113</strain>
    </source>
</reference>
<dbReference type="InterPro" id="IPR002328">
    <property type="entry name" value="ADH_Zn_CS"/>
</dbReference>
<evidence type="ECO:0000256" key="6">
    <source>
        <dbReference type="ARBA" id="ARBA00023002"/>
    </source>
</evidence>
<dbReference type="Pfam" id="PF00107">
    <property type="entry name" value="ADH_zinc_N"/>
    <property type="match status" value="1"/>
</dbReference>
<evidence type="ECO:0000256" key="7">
    <source>
        <dbReference type="ARBA" id="ARBA00049164"/>
    </source>
</evidence>
<accession>A0A073B0B9</accession>
<dbReference type="PANTHER" id="PTHR42940">
    <property type="entry name" value="ALCOHOL DEHYDROGENASE 1-RELATED"/>
    <property type="match status" value="1"/>
</dbReference>
<comment type="catalytic activity">
    <reaction evidence="7">
        <text>a secondary alcohol + NAD(+) = a ketone + NADH + H(+)</text>
        <dbReference type="Rhea" id="RHEA:10740"/>
        <dbReference type="ChEBI" id="CHEBI:15378"/>
        <dbReference type="ChEBI" id="CHEBI:17087"/>
        <dbReference type="ChEBI" id="CHEBI:35681"/>
        <dbReference type="ChEBI" id="CHEBI:57540"/>
        <dbReference type="ChEBI" id="CHEBI:57945"/>
        <dbReference type="EC" id="1.1.1.1"/>
    </reaction>
</comment>
<dbReference type="RefSeq" id="WP_029722201.1">
    <property type="nucleotide sequence ID" value="NZ_JNVU01000020.1"/>
</dbReference>
<dbReference type="STRING" id="28042.GU90_08020"/>
<dbReference type="PANTHER" id="PTHR42940:SF8">
    <property type="entry name" value="VACUOLAR PROTEIN SORTING-ASSOCIATED PROTEIN 11"/>
    <property type="match status" value="1"/>
</dbReference>
<dbReference type="Gene3D" id="3.40.50.720">
    <property type="entry name" value="NAD(P)-binding Rossmann-like Domain"/>
    <property type="match status" value="1"/>
</dbReference>
<dbReference type="SUPFAM" id="SSF50129">
    <property type="entry name" value="GroES-like"/>
    <property type="match status" value="1"/>
</dbReference>
<sequence length="352" mass="36691">MRAFAVVEGSTSIVDIEVPTPVPEGSQVLLRVIHSGVCHTDTHLRQGYYDLGSRGELRLVDRGISYPLVMGHEVVGVVEQVGPDVTTSSPGQTRLVYPWIGCGECRQCENGQDNHCAAGRNLGVAAHGGYADHILVPDEKYLIDIEGLDPAWAATLACSGLTAYSAVNKVLPLLPEEPVAVVGAGGVGLTAVATLRALGHEAICAVDLSEENLRVAGRIGASEIVRSDGGDFSGRLVEACGEPVAAVIDFVNNSGTAAASYSALRKAGKLVQVGLFGGELTMATVLNALKMLTVQGSFVGSPDELRQLVSLAKQDLIPTIPIIREPLTAESVAASLDRLSRGGVAGRIVLQA</sequence>
<name>A0A073B0B9_9PSEU</name>
<keyword evidence="12" id="KW-1185">Reference proteome</keyword>
<dbReference type="GO" id="GO:0008270">
    <property type="term" value="F:zinc ion binding"/>
    <property type="evidence" value="ECO:0007669"/>
    <property type="project" value="InterPro"/>
</dbReference>
<dbReference type="eggNOG" id="COG1064">
    <property type="taxonomic scope" value="Bacteria"/>
</dbReference>
<comment type="similarity">
    <text evidence="2 9">Belongs to the zinc-containing alcohol dehydrogenase family.</text>
</comment>
<evidence type="ECO:0000256" key="4">
    <source>
        <dbReference type="ARBA" id="ARBA00022723"/>
    </source>
</evidence>
<dbReference type="EMBL" id="JNVU01000020">
    <property type="protein sequence ID" value="KEI44722.1"/>
    <property type="molecule type" value="Genomic_DNA"/>
</dbReference>
<feature type="domain" description="Enoyl reductase (ER)" evidence="10">
    <location>
        <begin position="9"/>
        <end position="350"/>
    </location>
</feature>
<dbReference type="InterPro" id="IPR020843">
    <property type="entry name" value="ER"/>
</dbReference>
<evidence type="ECO:0000259" key="10">
    <source>
        <dbReference type="SMART" id="SM00829"/>
    </source>
</evidence>
<comment type="catalytic activity">
    <reaction evidence="8">
        <text>a primary alcohol + NAD(+) = an aldehyde + NADH + H(+)</text>
        <dbReference type="Rhea" id="RHEA:10736"/>
        <dbReference type="ChEBI" id="CHEBI:15378"/>
        <dbReference type="ChEBI" id="CHEBI:15734"/>
        <dbReference type="ChEBI" id="CHEBI:17478"/>
        <dbReference type="ChEBI" id="CHEBI:57540"/>
        <dbReference type="ChEBI" id="CHEBI:57945"/>
        <dbReference type="EC" id="1.1.1.1"/>
    </reaction>
</comment>
<dbReference type="InterPro" id="IPR036291">
    <property type="entry name" value="NAD(P)-bd_dom_sf"/>
</dbReference>
<evidence type="ECO:0000313" key="12">
    <source>
        <dbReference type="Proteomes" id="UP000031419"/>
    </source>
</evidence>
<evidence type="ECO:0000256" key="9">
    <source>
        <dbReference type="RuleBase" id="RU361277"/>
    </source>
</evidence>
<dbReference type="Pfam" id="PF08240">
    <property type="entry name" value="ADH_N"/>
    <property type="match status" value="1"/>
</dbReference>
<protein>
    <recommendedName>
        <fullName evidence="3">alcohol dehydrogenase</fullName>
        <ecNumber evidence="3">1.1.1.1</ecNumber>
    </recommendedName>
</protein>
<dbReference type="Gene3D" id="3.90.180.10">
    <property type="entry name" value="Medium-chain alcohol dehydrogenases, catalytic domain"/>
    <property type="match status" value="1"/>
</dbReference>
<dbReference type="SUPFAM" id="SSF51735">
    <property type="entry name" value="NAD(P)-binding Rossmann-fold domains"/>
    <property type="match status" value="1"/>
</dbReference>
<dbReference type="InterPro" id="IPR011032">
    <property type="entry name" value="GroES-like_sf"/>
</dbReference>
<keyword evidence="4 9" id="KW-0479">Metal-binding</keyword>
<dbReference type="SMART" id="SM00829">
    <property type="entry name" value="PKS_ER"/>
    <property type="match status" value="1"/>
</dbReference>
<dbReference type="CDD" id="cd08240">
    <property type="entry name" value="6_hydroxyhexanoate_dh_like"/>
    <property type="match status" value="1"/>
</dbReference>
<gene>
    <name evidence="11" type="ORF">GU90_08020</name>
</gene>
<proteinExistence type="inferred from homology"/>
<keyword evidence="6" id="KW-0560">Oxidoreductase</keyword>
<dbReference type="InterPro" id="IPR013149">
    <property type="entry name" value="ADH-like_C"/>
</dbReference>
<dbReference type="GO" id="GO:0004022">
    <property type="term" value="F:alcohol dehydrogenase (NAD+) activity"/>
    <property type="evidence" value="ECO:0007669"/>
    <property type="project" value="UniProtKB-EC"/>
</dbReference>
<dbReference type="PROSITE" id="PS00059">
    <property type="entry name" value="ADH_ZINC"/>
    <property type="match status" value="1"/>
</dbReference>
<evidence type="ECO:0000256" key="3">
    <source>
        <dbReference type="ARBA" id="ARBA00013190"/>
    </source>
</evidence>
<dbReference type="EC" id="1.1.1.1" evidence="3"/>
<dbReference type="InterPro" id="IPR013154">
    <property type="entry name" value="ADH-like_N"/>
</dbReference>
<comment type="caution">
    <text evidence="11">The sequence shown here is derived from an EMBL/GenBank/DDBJ whole genome shotgun (WGS) entry which is preliminary data.</text>
</comment>
<dbReference type="Proteomes" id="UP000031419">
    <property type="component" value="Unassembled WGS sequence"/>
</dbReference>
<organism evidence="11 12">
    <name type="scientific">Saccharopolyspora rectivirgula</name>
    <dbReference type="NCBI Taxonomy" id="28042"/>
    <lineage>
        <taxon>Bacteria</taxon>
        <taxon>Bacillati</taxon>
        <taxon>Actinomycetota</taxon>
        <taxon>Actinomycetes</taxon>
        <taxon>Pseudonocardiales</taxon>
        <taxon>Pseudonocardiaceae</taxon>
        <taxon>Saccharopolyspora</taxon>
    </lineage>
</organism>
<evidence type="ECO:0000313" key="11">
    <source>
        <dbReference type="EMBL" id="KEI44722.1"/>
    </source>
</evidence>
<dbReference type="GO" id="GO:0005737">
    <property type="term" value="C:cytoplasm"/>
    <property type="evidence" value="ECO:0007669"/>
    <property type="project" value="TreeGrafter"/>
</dbReference>
<evidence type="ECO:0000256" key="5">
    <source>
        <dbReference type="ARBA" id="ARBA00022833"/>
    </source>
</evidence>
<dbReference type="OrthoDB" id="3567264at2"/>
<evidence type="ECO:0000256" key="8">
    <source>
        <dbReference type="ARBA" id="ARBA00049243"/>
    </source>
</evidence>
<evidence type="ECO:0000256" key="1">
    <source>
        <dbReference type="ARBA" id="ARBA00001947"/>
    </source>
</evidence>
<dbReference type="AlphaFoldDB" id="A0A073B0B9"/>